<keyword evidence="1" id="KW-0472">Membrane</keyword>
<evidence type="ECO:0000313" key="2">
    <source>
        <dbReference type="EMBL" id="KAH3686292.1"/>
    </source>
</evidence>
<keyword evidence="1" id="KW-0812">Transmembrane</keyword>
<sequence length="192" mass="22338">MSQYQQTRPENNVITPSWLLESPVRHDEYMSRNDIYNSSDNLPEQLEQWIDEGLDCATQVGEANDIQDNYLRRLKEREFRDSNETLHDFVPSPVLQGEEEEGEVEEEVEHTVESEHAEVVTEDEVDDCVFFECEVTEVCKTDIKSKIANNHIFNGCLFKERDHEDLVIPNNIGVSALIFVLTASIFYRFLYV</sequence>
<dbReference type="EMBL" id="JAEUBG010001468">
    <property type="protein sequence ID" value="KAH3686292.1"/>
    <property type="molecule type" value="Genomic_DNA"/>
</dbReference>
<evidence type="ECO:0000256" key="1">
    <source>
        <dbReference type="SAM" id="Phobius"/>
    </source>
</evidence>
<dbReference type="AlphaFoldDB" id="A0A9P8QB41"/>
<organism evidence="2 3">
    <name type="scientific">Wickerhamomyces pijperi</name>
    <name type="common">Yeast</name>
    <name type="synonym">Pichia pijperi</name>
    <dbReference type="NCBI Taxonomy" id="599730"/>
    <lineage>
        <taxon>Eukaryota</taxon>
        <taxon>Fungi</taxon>
        <taxon>Dikarya</taxon>
        <taxon>Ascomycota</taxon>
        <taxon>Saccharomycotina</taxon>
        <taxon>Saccharomycetes</taxon>
        <taxon>Phaffomycetales</taxon>
        <taxon>Wickerhamomycetaceae</taxon>
        <taxon>Wickerhamomyces</taxon>
    </lineage>
</organism>
<keyword evidence="3" id="KW-1185">Reference proteome</keyword>
<accession>A0A9P8QB41</accession>
<keyword evidence="1" id="KW-1133">Transmembrane helix</keyword>
<reference evidence="2" key="1">
    <citation type="journal article" date="2021" name="Open Biol.">
        <title>Shared evolutionary footprints suggest mitochondrial oxidative damage underlies multiple complex I losses in fungi.</title>
        <authorList>
            <person name="Schikora-Tamarit M.A."/>
            <person name="Marcet-Houben M."/>
            <person name="Nosek J."/>
            <person name="Gabaldon T."/>
        </authorList>
    </citation>
    <scope>NUCLEOTIDE SEQUENCE</scope>
    <source>
        <strain evidence="2">CBS2887</strain>
    </source>
</reference>
<name>A0A9P8QB41_WICPI</name>
<proteinExistence type="predicted"/>
<dbReference type="Proteomes" id="UP000774326">
    <property type="component" value="Unassembled WGS sequence"/>
</dbReference>
<gene>
    <name evidence="2" type="ORF">WICPIJ_002741</name>
</gene>
<protein>
    <submittedName>
        <fullName evidence="2">Uncharacterized protein</fullName>
    </submittedName>
</protein>
<reference evidence="2" key="2">
    <citation type="submission" date="2021-01" db="EMBL/GenBank/DDBJ databases">
        <authorList>
            <person name="Schikora-Tamarit M.A."/>
        </authorList>
    </citation>
    <scope>NUCLEOTIDE SEQUENCE</scope>
    <source>
        <strain evidence="2">CBS2887</strain>
    </source>
</reference>
<evidence type="ECO:0000313" key="3">
    <source>
        <dbReference type="Proteomes" id="UP000774326"/>
    </source>
</evidence>
<comment type="caution">
    <text evidence="2">The sequence shown here is derived from an EMBL/GenBank/DDBJ whole genome shotgun (WGS) entry which is preliminary data.</text>
</comment>
<feature type="transmembrane region" description="Helical" evidence="1">
    <location>
        <begin position="172"/>
        <end position="191"/>
    </location>
</feature>